<organism evidence="2 3">
    <name type="scientific">Akkermansia glycaniphila</name>
    <dbReference type="NCBI Taxonomy" id="1679444"/>
    <lineage>
        <taxon>Bacteria</taxon>
        <taxon>Pseudomonadati</taxon>
        <taxon>Verrucomicrobiota</taxon>
        <taxon>Verrucomicrobiia</taxon>
        <taxon>Verrucomicrobiales</taxon>
        <taxon>Akkermansiaceae</taxon>
        <taxon>Akkermansia</taxon>
    </lineage>
</organism>
<dbReference type="AlphaFoldDB" id="A0A1C7PIX9"/>
<evidence type="ECO:0000256" key="1">
    <source>
        <dbReference type="SAM" id="Phobius"/>
    </source>
</evidence>
<proteinExistence type="predicted"/>
<feature type="transmembrane region" description="Helical" evidence="1">
    <location>
        <begin position="7"/>
        <end position="28"/>
    </location>
</feature>
<gene>
    <name evidence="2" type="ORF">PYTT_0286</name>
</gene>
<sequence length="151" mass="17017">MAEWFQECFFIAFLIGMPLGPFVVSGLLMPDYDEDGRVAVSARKVARWRVVLASVMVLFGSGMVCCLYKDEVCRESYYYCIRWNELLCLMALSSVLAVAPLGVVYGGRLWRCRWLAAILIGVSLLPYWGIWDLPAPARCEEPLVNGRQIAP</sequence>
<keyword evidence="1" id="KW-1133">Transmembrane helix</keyword>
<dbReference type="Proteomes" id="UP000176204">
    <property type="component" value="Chromosome I"/>
</dbReference>
<reference evidence="3" key="1">
    <citation type="submission" date="2016-09" db="EMBL/GenBank/DDBJ databases">
        <authorList>
            <person name="Koehorst J."/>
        </authorList>
    </citation>
    <scope>NUCLEOTIDE SEQUENCE [LARGE SCALE GENOMIC DNA]</scope>
</reference>
<keyword evidence="1" id="KW-0472">Membrane</keyword>
<feature type="transmembrane region" description="Helical" evidence="1">
    <location>
        <begin position="87"/>
        <end position="107"/>
    </location>
</feature>
<feature type="transmembrane region" description="Helical" evidence="1">
    <location>
        <begin position="48"/>
        <end position="67"/>
    </location>
</feature>
<feature type="transmembrane region" description="Helical" evidence="1">
    <location>
        <begin position="113"/>
        <end position="131"/>
    </location>
</feature>
<protein>
    <submittedName>
        <fullName evidence="2">Uncharacterized protein</fullName>
    </submittedName>
</protein>
<dbReference type="EMBL" id="LT629973">
    <property type="protein sequence ID" value="SEH72953.1"/>
    <property type="molecule type" value="Genomic_DNA"/>
</dbReference>
<evidence type="ECO:0000313" key="2">
    <source>
        <dbReference type="EMBL" id="SEH72953.1"/>
    </source>
</evidence>
<keyword evidence="3" id="KW-1185">Reference proteome</keyword>
<accession>A0A1C7PIX9</accession>
<dbReference type="KEGG" id="agl:PYTT_0286"/>
<dbReference type="STRING" id="1679444.PYTT_0286"/>
<name>A0A1C7PIX9_9BACT</name>
<keyword evidence="1" id="KW-0812">Transmembrane</keyword>
<evidence type="ECO:0000313" key="3">
    <source>
        <dbReference type="Proteomes" id="UP000176204"/>
    </source>
</evidence>